<dbReference type="PROSITE" id="PS00687">
    <property type="entry name" value="ALDEHYDE_DEHYDR_GLU"/>
    <property type="match status" value="1"/>
</dbReference>
<dbReference type="SUPFAM" id="SSF53720">
    <property type="entry name" value="ALDH-like"/>
    <property type="match status" value="1"/>
</dbReference>
<evidence type="ECO:0000313" key="6">
    <source>
        <dbReference type="EMBL" id="PLP96736.1"/>
    </source>
</evidence>
<dbReference type="InterPro" id="IPR016160">
    <property type="entry name" value="Ald_DH_CS_CYS"/>
</dbReference>
<sequence>MKTYNHFINNRFVEPAEGEWMDTINPYTGEAWARVPKGSAKDVDLAVEAAKRAMTEGPYAKMTPTERGKMMLRLAELVAANAERLAEVEVRDNGKLMSEMRGQLNYHPEWWRYFGGLADKLEGGVVPIDKPEHFAFTTHEPVGVVGALTAWNSPLMFIAWKCAPAIAAGCSVVVKPSEFTSASTLEFAALTKEAGFPDGVFNVVAGLGPTVGSALVNHPDVAKITFTGSDATGAAIYAQAAKTMKRVTLELGGKSPNIVFADADLDKAAAGAISGIFAATGQTCIAGSRLLVENSIKEAFTKRLVELGASAKKGDPMNPQTNIGPVTTPAQYQKILDYIDIAKGEGARCVLGGQAAKDLPGGQFVEPTIFVDVTPQMRIAREEVFGPVLSIIGFDGEEEAIRLANDTIYGLAAGVWTENIGRAVRMSKALRAGTVWVNTYRAVSYMMPFGGMKHSGIGRESGLDAIRHYLETKSTWISYAEGVPANPFVMR</sequence>
<reference evidence="6 7" key="1">
    <citation type="submission" date="2017-12" db="EMBL/GenBank/DDBJ databases">
        <title>Genome sequence of the active heterotrophic nitrifier-denitrifier, Cupriavidus pauculus UM1.</title>
        <authorList>
            <person name="Putonti C."/>
            <person name="Castignetti D."/>
        </authorList>
    </citation>
    <scope>NUCLEOTIDE SEQUENCE [LARGE SCALE GENOMIC DNA]</scope>
    <source>
        <strain evidence="6 7">UM1</strain>
    </source>
</reference>
<dbReference type="RefSeq" id="WP_101685196.1">
    <property type="nucleotide sequence ID" value="NZ_PJRP01000023.1"/>
</dbReference>
<accession>A0A2N5C3E0</accession>
<comment type="similarity">
    <text evidence="1 4">Belongs to the aldehyde dehydrogenase family.</text>
</comment>
<feature type="active site" evidence="3">
    <location>
        <position position="250"/>
    </location>
</feature>
<feature type="domain" description="Aldehyde dehydrogenase" evidence="5">
    <location>
        <begin position="13"/>
        <end position="474"/>
    </location>
</feature>
<proteinExistence type="inferred from homology"/>
<evidence type="ECO:0000256" key="2">
    <source>
        <dbReference type="ARBA" id="ARBA00023002"/>
    </source>
</evidence>
<name>A0A2N5C3E0_9BURK</name>
<evidence type="ECO:0000256" key="4">
    <source>
        <dbReference type="RuleBase" id="RU003345"/>
    </source>
</evidence>
<dbReference type="PROSITE" id="PS00070">
    <property type="entry name" value="ALDEHYDE_DEHYDR_CYS"/>
    <property type="match status" value="1"/>
</dbReference>
<dbReference type="InterPro" id="IPR016162">
    <property type="entry name" value="Ald_DH_N"/>
</dbReference>
<evidence type="ECO:0000259" key="5">
    <source>
        <dbReference type="Pfam" id="PF00171"/>
    </source>
</evidence>
<evidence type="ECO:0000256" key="1">
    <source>
        <dbReference type="ARBA" id="ARBA00009986"/>
    </source>
</evidence>
<dbReference type="OrthoDB" id="6187633at2"/>
<dbReference type="FunFam" id="3.40.605.10:FF:000007">
    <property type="entry name" value="NAD/NADP-dependent betaine aldehyde dehydrogenase"/>
    <property type="match status" value="1"/>
</dbReference>
<dbReference type="Proteomes" id="UP000234341">
    <property type="component" value="Unassembled WGS sequence"/>
</dbReference>
<comment type="caution">
    <text evidence="6">The sequence shown here is derived from an EMBL/GenBank/DDBJ whole genome shotgun (WGS) entry which is preliminary data.</text>
</comment>
<dbReference type="FunFam" id="3.40.309.10:FF:000012">
    <property type="entry name" value="Betaine aldehyde dehydrogenase"/>
    <property type="match status" value="1"/>
</dbReference>
<dbReference type="InterPro" id="IPR015590">
    <property type="entry name" value="Aldehyde_DH_dom"/>
</dbReference>
<organism evidence="6 7">
    <name type="scientific">Cupriavidus pauculus</name>
    <dbReference type="NCBI Taxonomy" id="82633"/>
    <lineage>
        <taxon>Bacteria</taxon>
        <taxon>Pseudomonadati</taxon>
        <taxon>Pseudomonadota</taxon>
        <taxon>Betaproteobacteria</taxon>
        <taxon>Burkholderiales</taxon>
        <taxon>Burkholderiaceae</taxon>
        <taxon>Cupriavidus</taxon>
    </lineage>
</organism>
<dbReference type="EMBL" id="PJRP01000023">
    <property type="protein sequence ID" value="PLP96736.1"/>
    <property type="molecule type" value="Genomic_DNA"/>
</dbReference>
<dbReference type="Pfam" id="PF00171">
    <property type="entry name" value="Aldedh"/>
    <property type="match status" value="1"/>
</dbReference>
<dbReference type="InterPro" id="IPR016161">
    <property type="entry name" value="Ald_DH/histidinol_DH"/>
</dbReference>
<evidence type="ECO:0000256" key="3">
    <source>
        <dbReference type="PROSITE-ProRule" id="PRU10007"/>
    </source>
</evidence>
<gene>
    <name evidence="6" type="ORF">CYJ10_30595</name>
</gene>
<dbReference type="GO" id="GO:0016620">
    <property type="term" value="F:oxidoreductase activity, acting on the aldehyde or oxo group of donors, NAD or NADP as acceptor"/>
    <property type="evidence" value="ECO:0007669"/>
    <property type="project" value="InterPro"/>
</dbReference>
<dbReference type="AlphaFoldDB" id="A0A2N5C3E0"/>
<evidence type="ECO:0000313" key="7">
    <source>
        <dbReference type="Proteomes" id="UP000234341"/>
    </source>
</evidence>
<dbReference type="CDD" id="cd07114">
    <property type="entry name" value="ALDH_DhaS"/>
    <property type="match status" value="1"/>
</dbReference>
<protein>
    <submittedName>
        <fullName evidence="6">Carnitine dehydratase</fullName>
    </submittedName>
</protein>
<dbReference type="Gene3D" id="3.40.605.10">
    <property type="entry name" value="Aldehyde Dehydrogenase, Chain A, domain 1"/>
    <property type="match status" value="1"/>
</dbReference>
<dbReference type="InterPro" id="IPR029510">
    <property type="entry name" value="Ald_DH_CS_GLU"/>
</dbReference>
<dbReference type="Gene3D" id="3.40.309.10">
    <property type="entry name" value="Aldehyde Dehydrogenase, Chain A, domain 2"/>
    <property type="match status" value="1"/>
</dbReference>
<keyword evidence="2 4" id="KW-0560">Oxidoreductase</keyword>
<dbReference type="PANTHER" id="PTHR11699">
    <property type="entry name" value="ALDEHYDE DEHYDROGENASE-RELATED"/>
    <property type="match status" value="1"/>
</dbReference>
<dbReference type="InterPro" id="IPR016163">
    <property type="entry name" value="Ald_DH_C"/>
</dbReference>